<dbReference type="CDD" id="cd18673">
    <property type="entry name" value="PIN_XRN1-2-like"/>
    <property type="match status" value="1"/>
</dbReference>
<dbReference type="InterPro" id="IPR027073">
    <property type="entry name" value="5_3_exoribonuclease"/>
</dbReference>
<dbReference type="EMBL" id="JAVEPI010000002">
    <property type="protein sequence ID" value="KAK1443474.1"/>
    <property type="molecule type" value="Genomic_DNA"/>
</dbReference>
<keyword evidence="5" id="KW-0732">Signal</keyword>
<proteinExistence type="inferred from homology"/>
<evidence type="ECO:0000259" key="7">
    <source>
        <dbReference type="Pfam" id="PF17846"/>
    </source>
</evidence>
<dbReference type="PANTHER" id="PTHR12341:SF7">
    <property type="entry name" value="5'-3' EXORIBONUCLEASE 1"/>
    <property type="match status" value="1"/>
</dbReference>
<name>A0AAD8LJN6_BABGI</name>
<feature type="signal peptide" evidence="5">
    <location>
        <begin position="1"/>
        <end position="25"/>
    </location>
</feature>
<comment type="similarity">
    <text evidence="4">Belongs to the 5'-3' exonuclease family.</text>
</comment>
<evidence type="ECO:0000313" key="8">
    <source>
        <dbReference type="EMBL" id="KAK1443474.1"/>
    </source>
</evidence>
<dbReference type="Gene3D" id="1.25.40.1050">
    <property type="match status" value="1"/>
</dbReference>
<feature type="domain" description="Xrn1 N-terminal" evidence="6">
    <location>
        <begin position="72"/>
        <end position="310"/>
    </location>
</feature>
<dbReference type="Gene3D" id="3.40.50.12390">
    <property type="match status" value="1"/>
</dbReference>
<dbReference type="Pfam" id="PF03159">
    <property type="entry name" value="XRN_N"/>
    <property type="match status" value="1"/>
</dbReference>
<feature type="domain" description="Xrn1 helical" evidence="7">
    <location>
        <begin position="389"/>
        <end position="472"/>
    </location>
</feature>
<protein>
    <submittedName>
        <fullName evidence="8">5'-3' exoribonuclease</fullName>
    </submittedName>
</protein>
<evidence type="ECO:0000256" key="5">
    <source>
        <dbReference type="SAM" id="SignalP"/>
    </source>
</evidence>
<feature type="domain" description="Xrn1 helical" evidence="7">
    <location>
        <begin position="481"/>
        <end position="650"/>
    </location>
</feature>
<keyword evidence="3" id="KW-0269">Exonuclease</keyword>
<dbReference type="GO" id="GO:0003723">
    <property type="term" value="F:RNA binding"/>
    <property type="evidence" value="ECO:0007669"/>
    <property type="project" value="TreeGrafter"/>
</dbReference>
<evidence type="ECO:0000256" key="4">
    <source>
        <dbReference type="ARBA" id="ARBA00038299"/>
    </source>
</evidence>
<organism evidence="8 9">
    <name type="scientific">Babesia gibsoni</name>
    <dbReference type="NCBI Taxonomy" id="33632"/>
    <lineage>
        <taxon>Eukaryota</taxon>
        <taxon>Sar</taxon>
        <taxon>Alveolata</taxon>
        <taxon>Apicomplexa</taxon>
        <taxon>Aconoidasida</taxon>
        <taxon>Piroplasmida</taxon>
        <taxon>Babesiidae</taxon>
        <taxon>Babesia</taxon>
    </lineage>
</organism>
<dbReference type="GO" id="GO:0004534">
    <property type="term" value="F:5'-3' RNA exonuclease activity"/>
    <property type="evidence" value="ECO:0007669"/>
    <property type="project" value="TreeGrafter"/>
</dbReference>
<dbReference type="GO" id="GO:0005634">
    <property type="term" value="C:nucleus"/>
    <property type="evidence" value="ECO:0007669"/>
    <property type="project" value="TreeGrafter"/>
</dbReference>
<comment type="caution">
    <text evidence="8">The sequence shown here is derived from an EMBL/GenBank/DDBJ whole genome shotgun (WGS) entry which is preliminary data.</text>
</comment>
<evidence type="ECO:0000259" key="6">
    <source>
        <dbReference type="Pfam" id="PF03159"/>
    </source>
</evidence>
<keyword evidence="1" id="KW-0540">Nuclease</keyword>
<sequence>MNLRSEAFLIAIALWSFYSIAGGEASRRAGSRATDAAFLVPPGFRGATGAFSRHNNVPVKCNRSRLNSQLYGVPRMFFWFIDHFGSSIKAGLEKDLENNPVDYFYIDMNAIIHVATHGNISPIVQMENEQRIRRITSAIEMLFNIVKPRKMLYMAVDGVCPTAKINQQRGRRFRISKTVDALAEICNSVSSKEGEQYVAERLPFDAYDNVTFNPNHISPGTDFMQIVDSEVANWLALKTVEGFFGKCMVVYSGGTVPGEGEHKIFQCIRRMNKASRKSRNETHLVYGLDADLMMLSMALKMPNIKILREERNYTPHVVAKKKGEPYFTTDTGIVHLHKWDFIDLKQTHFEVVSLRVMRKMMYERCLRYLKRRYRASHFAFLNRPDAPYRITDDFVLLSFLAGNDFLPKLPTVDFGNYTFSNMINNYYFLLMKWKGFLTDGLKIHIPRLQSLFKLLARYETEGFREKAHLEDVPEYADVSRYSNYYYSVKCQVEGKANIRRMCVDYIKGLFWILSYYHHDCPSWDWSYRYHYAPLVSDLANIAKVDVTFNKGGPITPLEHLLAVSPPNGNELLPPSYRELSEKDGELRHYFPTDFEINEDGKVNEWEHVVKLPFVNTHKLTKAAQKVNVGLKYSSLYKNKKGHIFVYHKNKEPSTQPTDVPNEAK</sequence>
<gene>
    <name evidence="8" type="ORF">BgAZ_203500</name>
</gene>
<evidence type="ECO:0000313" key="9">
    <source>
        <dbReference type="Proteomes" id="UP001230268"/>
    </source>
</evidence>
<dbReference type="Pfam" id="PF17846">
    <property type="entry name" value="XRN_M"/>
    <property type="match status" value="2"/>
</dbReference>
<dbReference type="AlphaFoldDB" id="A0AAD8LJN6"/>
<dbReference type="InterPro" id="IPR041412">
    <property type="entry name" value="Xrn1_helical"/>
</dbReference>
<dbReference type="Proteomes" id="UP001230268">
    <property type="component" value="Unassembled WGS sequence"/>
</dbReference>
<keyword evidence="2" id="KW-0378">Hydrolase</keyword>
<reference evidence="8" key="1">
    <citation type="submission" date="2023-08" db="EMBL/GenBank/DDBJ databases">
        <title>Draft sequence of the Babesia gibsoni genome.</title>
        <authorList>
            <person name="Yamagishi J.Y."/>
            <person name="Xuan X.X."/>
        </authorList>
    </citation>
    <scope>NUCLEOTIDE SEQUENCE</scope>
    <source>
        <strain evidence="8">Azabu</strain>
    </source>
</reference>
<evidence type="ECO:0000256" key="1">
    <source>
        <dbReference type="ARBA" id="ARBA00022722"/>
    </source>
</evidence>
<evidence type="ECO:0000256" key="3">
    <source>
        <dbReference type="ARBA" id="ARBA00022839"/>
    </source>
</evidence>
<dbReference type="PANTHER" id="PTHR12341">
    <property type="entry name" value="5'-&gt;3' EXORIBONUCLEASE"/>
    <property type="match status" value="1"/>
</dbReference>
<dbReference type="InterPro" id="IPR004859">
    <property type="entry name" value="Xrn1_N"/>
</dbReference>
<feature type="chain" id="PRO_5041911378" evidence="5">
    <location>
        <begin position="26"/>
        <end position="664"/>
    </location>
</feature>
<evidence type="ECO:0000256" key="2">
    <source>
        <dbReference type="ARBA" id="ARBA00022801"/>
    </source>
</evidence>
<dbReference type="GO" id="GO:0000956">
    <property type="term" value="P:nuclear-transcribed mRNA catabolic process"/>
    <property type="evidence" value="ECO:0007669"/>
    <property type="project" value="TreeGrafter"/>
</dbReference>
<accession>A0AAD8LJN6</accession>
<keyword evidence="9" id="KW-1185">Reference proteome</keyword>